<dbReference type="InterPro" id="IPR021151">
    <property type="entry name" value="GINS_A"/>
</dbReference>
<evidence type="ECO:0000259" key="10">
    <source>
        <dbReference type="Pfam" id="PF05916"/>
    </source>
</evidence>
<feature type="domain" description="GINS subunit" evidence="10">
    <location>
        <begin position="64"/>
        <end position="141"/>
    </location>
</feature>
<dbReference type="Gene3D" id="3.40.5.60">
    <property type="match status" value="1"/>
</dbReference>
<comment type="function">
    <text evidence="8">The GINS complex plays an essential role in the initiation of DNA replication. Has a role in chromosome segregation.</text>
</comment>
<gene>
    <name evidence="12" type="ORF">NKR19_g8232</name>
</gene>
<evidence type="ECO:0000256" key="4">
    <source>
        <dbReference type="ARBA" id="ARBA00014804"/>
    </source>
</evidence>
<dbReference type="InterPro" id="IPR031633">
    <property type="entry name" value="SLD5_C"/>
</dbReference>
<dbReference type="InterPro" id="IPR036224">
    <property type="entry name" value="GINS_bundle-like_dom_sf"/>
</dbReference>
<evidence type="ECO:0000256" key="9">
    <source>
        <dbReference type="PIRNR" id="PIRNR007764"/>
    </source>
</evidence>
<name>A0AA38R796_9PEZI</name>
<dbReference type="GO" id="GO:0000811">
    <property type="term" value="C:GINS complex"/>
    <property type="evidence" value="ECO:0007669"/>
    <property type="project" value="UniProtKB-UniRule"/>
</dbReference>
<comment type="subcellular location">
    <subcellularLocation>
        <location evidence="1 9">Nucleus</location>
    </subcellularLocation>
</comment>
<keyword evidence="5 9" id="KW-0235">DNA replication</keyword>
<dbReference type="Pfam" id="PF16922">
    <property type="entry name" value="SLD5_C"/>
    <property type="match status" value="1"/>
</dbReference>
<dbReference type="AlphaFoldDB" id="A0AA38R796"/>
<dbReference type="InterPro" id="IPR008591">
    <property type="entry name" value="GINS_Sld5"/>
</dbReference>
<dbReference type="PANTHER" id="PTHR21206:SF0">
    <property type="entry name" value="DNA REPLICATION COMPLEX GINS PROTEIN SLD5"/>
    <property type="match status" value="1"/>
</dbReference>
<evidence type="ECO:0000259" key="11">
    <source>
        <dbReference type="Pfam" id="PF16922"/>
    </source>
</evidence>
<dbReference type="PANTHER" id="PTHR21206">
    <property type="entry name" value="SLD5 PROTEIN"/>
    <property type="match status" value="1"/>
</dbReference>
<dbReference type="CDD" id="cd11711">
    <property type="entry name" value="GINS_A_Sld5"/>
    <property type="match status" value="1"/>
</dbReference>
<keyword evidence="7 9" id="KW-0539">Nucleus</keyword>
<reference evidence="12" key="1">
    <citation type="submission" date="2022-07" db="EMBL/GenBank/DDBJ databases">
        <title>Fungi with potential for degradation of polypropylene.</title>
        <authorList>
            <person name="Gostincar C."/>
        </authorList>
    </citation>
    <scope>NUCLEOTIDE SEQUENCE</scope>
    <source>
        <strain evidence="12">EXF-13287</strain>
    </source>
</reference>
<dbReference type="InterPro" id="IPR038749">
    <property type="entry name" value="Sld5_GINS_A"/>
</dbReference>
<dbReference type="CDD" id="cd21692">
    <property type="entry name" value="GINS_B_Sld5"/>
    <property type="match status" value="1"/>
</dbReference>
<evidence type="ECO:0000313" key="12">
    <source>
        <dbReference type="EMBL" id="KAJ9137393.1"/>
    </source>
</evidence>
<evidence type="ECO:0000256" key="7">
    <source>
        <dbReference type="ARBA" id="ARBA00023242"/>
    </source>
</evidence>
<dbReference type="SUPFAM" id="SSF158573">
    <property type="entry name" value="GINS helical bundle-like"/>
    <property type="match status" value="1"/>
</dbReference>
<proteinExistence type="inferred from homology"/>
<comment type="caution">
    <text evidence="12">The sequence shown here is derived from an EMBL/GenBank/DDBJ whole genome shotgun (WGS) entry which is preliminary data.</text>
</comment>
<keyword evidence="6" id="KW-0159">Chromosome partition</keyword>
<dbReference type="FunFam" id="1.20.58.1030:FF:000006">
    <property type="entry name" value="DNA replication complex GINS protein SLD5"/>
    <property type="match status" value="1"/>
</dbReference>
<evidence type="ECO:0000256" key="1">
    <source>
        <dbReference type="ARBA" id="ARBA00004123"/>
    </source>
</evidence>
<comment type="similarity">
    <text evidence="2 9">Belongs to the GINS4/SLD5 family.</text>
</comment>
<evidence type="ECO:0000313" key="13">
    <source>
        <dbReference type="Proteomes" id="UP001174691"/>
    </source>
</evidence>
<sequence>MDIDDILHEVDPVADTVPRETRDLQALTRAWVAERSAPELLKWPADGLFERINDRIKSQIEKVEEMTGDMDPKTNFALIVIQTELERYRYLVRSYLRARIAKIDKHTLHYLSTDALRSRLSEVELAYATRHQALLHNHYLSSFLASFPPQMQNLNDVSGSHNMIDSPDLDSAVFVRLLRDTMVESRGVDVDGALEGKDGSILILRWSDAKPLVEKGHAELV</sequence>
<dbReference type="GO" id="GO:0000727">
    <property type="term" value="P:double-strand break repair via break-induced replication"/>
    <property type="evidence" value="ECO:0007669"/>
    <property type="project" value="TreeGrafter"/>
</dbReference>
<evidence type="ECO:0000256" key="8">
    <source>
        <dbReference type="ARBA" id="ARBA00025163"/>
    </source>
</evidence>
<evidence type="ECO:0000256" key="5">
    <source>
        <dbReference type="ARBA" id="ARBA00022705"/>
    </source>
</evidence>
<dbReference type="GO" id="GO:0006261">
    <property type="term" value="P:DNA-templated DNA replication"/>
    <property type="evidence" value="ECO:0007669"/>
    <property type="project" value="InterPro"/>
</dbReference>
<dbReference type="GO" id="GO:0007059">
    <property type="term" value="P:chromosome segregation"/>
    <property type="evidence" value="ECO:0007669"/>
    <property type="project" value="UniProtKB-KW"/>
</dbReference>
<dbReference type="EMBL" id="JANBVN010000160">
    <property type="protein sequence ID" value="KAJ9137393.1"/>
    <property type="molecule type" value="Genomic_DNA"/>
</dbReference>
<comment type="subunit">
    <text evidence="3">Component of the GINS complex which is a heterotetramer of SLD5, PSF1, PSF2 and PSF3.</text>
</comment>
<dbReference type="Proteomes" id="UP001174691">
    <property type="component" value="Unassembled WGS sequence"/>
</dbReference>
<dbReference type="Gene3D" id="1.20.58.1030">
    <property type="match status" value="1"/>
</dbReference>
<keyword evidence="13" id="KW-1185">Reference proteome</keyword>
<feature type="domain" description="DNA replication complex GINS protein SLD5 C-terminal" evidence="11">
    <location>
        <begin position="167"/>
        <end position="221"/>
    </location>
</feature>
<dbReference type="PIRSF" id="PIRSF007764">
    <property type="entry name" value="Sld5"/>
    <property type="match status" value="1"/>
</dbReference>
<dbReference type="Pfam" id="PF05916">
    <property type="entry name" value="Sld5"/>
    <property type="match status" value="1"/>
</dbReference>
<evidence type="ECO:0000256" key="6">
    <source>
        <dbReference type="ARBA" id="ARBA00022829"/>
    </source>
</evidence>
<evidence type="ECO:0000256" key="2">
    <source>
        <dbReference type="ARBA" id="ARBA00008187"/>
    </source>
</evidence>
<protein>
    <recommendedName>
        <fullName evidence="4 9">DNA replication complex GINS protein SLD5</fullName>
    </recommendedName>
</protein>
<accession>A0AA38R796</accession>
<organism evidence="12 13">
    <name type="scientific">Coniochaeta hoffmannii</name>
    <dbReference type="NCBI Taxonomy" id="91930"/>
    <lineage>
        <taxon>Eukaryota</taxon>
        <taxon>Fungi</taxon>
        <taxon>Dikarya</taxon>
        <taxon>Ascomycota</taxon>
        <taxon>Pezizomycotina</taxon>
        <taxon>Sordariomycetes</taxon>
        <taxon>Sordariomycetidae</taxon>
        <taxon>Coniochaetales</taxon>
        <taxon>Coniochaetaceae</taxon>
        <taxon>Coniochaeta</taxon>
    </lineage>
</organism>
<evidence type="ECO:0000256" key="3">
    <source>
        <dbReference type="ARBA" id="ARBA00011352"/>
    </source>
</evidence>